<dbReference type="EMBL" id="JAAHBV010000674">
    <property type="protein sequence ID" value="NER62175.1"/>
    <property type="molecule type" value="Genomic_DNA"/>
</dbReference>
<comment type="caution">
    <text evidence="1">The sequence shown here is derived from an EMBL/GenBank/DDBJ whole genome shotgun (WGS) entry which is preliminary data.</text>
</comment>
<accession>A0A6M0CX34</accession>
<dbReference type="CDD" id="cd14729">
    <property type="entry name" value="RtxA-like"/>
    <property type="match status" value="1"/>
</dbReference>
<sequence>MPAAAPTSTPGPQIPDLAPWLPSSLLPAEPDAVLAPFETNVLLDGHTPGEGRLQGIYSMDDGFYVMIDEAPYQVRHVGELDSWVVVDPQTPFSFYRQVPIRLDAEGRWRPLENGLRGGAPRFGVPPWRRVPPLEPLPSTPYEVAEHWRPALLKGANGGERQHLSGYLSDIADPLQNTPYEKFRTYRDLLARDAQAFFSDPPLPPRPAVVAPAPGTNPKALFRSLYEHSMGVVIGEAHSGIGSKRLLIENMSQLAKQQVRVLYLEHLLTDFHQLDLDAFNRSGTFTAALKAYVRELDEGHGTDPDKRYTFLEVLRAARKYRVRVQAIDCMASYRQAWLQPPTAPVRQQMMNFYADRIIRADQAARGRPAG</sequence>
<reference evidence="1 2" key="1">
    <citation type="submission" date="2020-02" db="EMBL/GenBank/DDBJ databases">
        <title>Broccoli isolated Pseudomonas sp.</title>
        <authorList>
            <person name="Fujikawa T."/>
            <person name="Sawada H."/>
        </authorList>
    </citation>
    <scope>NUCLEOTIDE SEQUENCE [LARGE SCALE GENOMIC DNA]</scope>
    <source>
        <strain evidence="1 2">MAFF212428</strain>
    </source>
</reference>
<proteinExistence type="predicted"/>
<protein>
    <submittedName>
        <fullName evidence="1">Membrane-targeted effector domain-containing toxin</fullName>
    </submittedName>
</protein>
<dbReference type="SUPFAM" id="SSF159501">
    <property type="entry name" value="EreA/ChaN-like"/>
    <property type="match status" value="1"/>
</dbReference>
<organism evidence="1 2">
    <name type="scientific">Pseudomonas brassicae</name>
    <dbReference type="NCBI Taxonomy" id="2708063"/>
    <lineage>
        <taxon>Bacteria</taxon>
        <taxon>Pseudomonadati</taxon>
        <taxon>Pseudomonadota</taxon>
        <taxon>Gammaproteobacteria</taxon>
        <taxon>Pseudomonadales</taxon>
        <taxon>Pseudomonadaceae</taxon>
        <taxon>Pseudomonas</taxon>
    </lineage>
</organism>
<evidence type="ECO:0000313" key="1">
    <source>
        <dbReference type="EMBL" id="NER62175.1"/>
    </source>
</evidence>
<dbReference type="Gene3D" id="3.40.50.11550">
    <property type="match status" value="1"/>
</dbReference>
<dbReference type="AlphaFoldDB" id="A0A6M0CX34"/>
<name>A0A6M0CX34_9PSED</name>
<evidence type="ECO:0000313" key="2">
    <source>
        <dbReference type="Proteomes" id="UP000480410"/>
    </source>
</evidence>
<dbReference type="Proteomes" id="UP000480410">
    <property type="component" value="Unassembled WGS sequence"/>
</dbReference>
<gene>
    <name evidence="1" type="ORF">G3435_23845</name>
</gene>